<evidence type="ECO:0000313" key="3">
    <source>
        <dbReference type="Proteomes" id="UP000001822"/>
    </source>
</evidence>
<evidence type="ECO:0000313" key="2">
    <source>
        <dbReference type="EMBL" id="ABG60947.1"/>
    </source>
</evidence>
<dbReference type="OrthoDB" id="9966027at2"/>
<reference evidence="2 3" key="1">
    <citation type="journal article" date="2007" name="Appl. Environ. Microbiol.">
        <title>Genome sequence of the cellulolytic gliding bacterium Cytophaga hutchinsonii.</title>
        <authorList>
            <person name="Xie G."/>
            <person name="Bruce D.C."/>
            <person name="Challacombe J.F."/>
            <person name="Chertkov O."/>
            <person name="Detter J.C."/>
            <person name="Gilna P."/>
            <person name="Han C.S."/>
            <person name="Lucas S."/>
            <person name="Misra M."/>
            <person name="Myers G.L."/>
            <person name="Richardson P."/>
            <person name="Tapia R."/>
            <person name="Thayer N."/>
            <person name="Thompson L.S."/>
            <person name="Brettin T.S."/>
            <person name="Henrissat B."/>
            <person name="Wilson D.B."/>
            <person name="McBride M.J."/>
        </authorList>
    </citation>
    <scope>NUCLEOTIDE SEQUENCE [LARGE SCALE GENOMIC DNA]</scope>
    <source>
        <strain evidence="3">ATCC 33406 / DSM 1761 / CIP 103989 / NBRC 15051 / NCIMB 9469 / D465</strain>
    </source>
</reference>
<protein>
    <submittedName>
        <fullName evidence="2">Uncharacterized protein</fullName>
    </submittedName>
</protein>
<dbReference type="AlphaFoldDB" id="A0A6N4SXA2"/>
<dbReference type="RefSeq" id="WP_011587052.1">
    <property type="nucleotide sequence ID" value="NC_008255.1"/>
</dbReference>
<organism evidence="2 3">
    <name type="scientific">Cytophaga hutchinsonii (strain ATCC 33406 / DSM 1761 / CIP 103989 / NBRC 15051 / NCIMB 9469 / D465)</name>
    <dbReference type="NCBI Taxonomy" id="269798"/>
    <lineage>
        <taxon>Bacteria</taxon>
        <taxon>Pseudomonadati</taxon>
        <taxon>Bacteroidota</taxon>
        <taxon>Cytophagia</taxon>
        <taxon>Cytophagales</taxon>
        <taxon>Cytophagaceae</taxon>
        <taxon>Cytophaga</taxon>
    </lineage>
</organism>
<evidence type="ECO:0000256" key="1">
    <source>
        <dbReference type="SAM" id="SignalP"/>
    </source>
</evidence>
<keyword evidence="1" id="KW-0732">Signal</keyword>
<dbReference type="EMBL" id="CP000383">
    <property type="protein sequence ID" value="ABG60947.1"/>
    <property type="molecule type" value="Genomic_DNA"/>
</dbReference>
<accession>A0A6N4SXA2</accession>
<gene>
    <name evidence="2" type="ordered locus">CHU_3714</name>
</gene>
<feature type="signal peptide" evidence="1">
    <location>
        <begin position="1"/>
        <end position="20"/>
    </location>
</feature>
<keyword evidence="3" id="KW-1185">Reference proteome</keyword>
<sequence>MRILPLIAIYLFCFSAYSQQQDQNAVTVSVKRTIQYQTTADWTKTSSTYDKKQGIEVVNYQRSPIKTDSTNTFIVTQSCKVENARGASIKAYSLASLSMFQKADGFKITKTFTHTDGLLQIPYTVGYWAVYTDKNKTQHKVVIIHGIHSNGNGFQFFIDCPAPVFEQSEVEITAQVSSLKLL</sequence>
<feature type="chain" id="PRO_5027122266" evidence="1">
    <location>
        <begin position="21"/>
        <end position="182"/>
    </location>
</feature>
<proteinExistence type="predicted"/>
<dbReference type="Proteomes" id="UP000001822">
    <property type="component" value="Chromosome"/>
</dbReference>
<name>A0A6N4SXA2_CYTH3</name>
<dbReference type="KEGG" id="chu:CHU_3714"/>